<dbReference type="InterPro" id="IPR051943">
    <property type="entry name" value="TRAFAC_Dynamin-like_GTPase"/>
</dbReference>
<keyword evidence="3" id="KW-1185">Reference proteome</keyword>
<dbReference type="RefSeq" id="WP_187243608.1">
    <property type="nucleotide sequence ID" value="NZ_BAAAOK010000013.1"/>
</dbReference>
<dbReference type="InterPro" id="IPR027417">
    <property type="entry name" value="P-loop_NTPase"/>
</dbReference>
<evidence type="ECO:0000313" key="3">
    <source>
        <dbReference type="Proteomes" id="UP000805614"/>
    </source>
</evidence>
<dbReference type="SUPFAM" id="SSF52540">
    <property type="entry name" value="P-loop containing nucleoside triphosphate hydrolases"/>
    <property type="match status" value="1"/>
</dbReference>
<dbReference type="EMBL" id="JABVEC010000009">
    <property type="protein sequence ID" value="MBC6466589.1"/>
    <property type="molecule type" value="Genomic_DNA"/>
</dbReference>
<gene>
    <name evidence="2" type="ORF">HKK74_13900</name>
</gene>
<dbReference type="PANTHER" id="PTHR43681">
    <property type="entry name" value="TRANSMEMBRANE GTPASE FZO"/>
    <property type="match status" value="1"/>
</dbReference>
<feature type="domain" description="Dynamin N-terminal" evidence="1">
    <location>
        <begin position="54"/>
        <end position="168"/>
    </location>
</feature>
<reference evidence="2 3" key="1">
    <citation type="submission" date="2020-06" db="EMBL/GenBank/DDBJ databases">
        <title>Actinomadura xiongansis sp. nov., isolated from soil of Baiyangdian.</title>
        <authorList>
            <person name="Zhang X."/>
        </authorList>
    </citation>
    <scope>NUCLEOTIDE SEQUENCE [LARGE SCALE GENOMIC DNA]</scope>
    <source>
        <strain evidence="2 3">HBUM206468</strain>
    </source>
</reference>
<proteinExistence type="predicted"/>
<comment type="caution">
    <text evidence="2">The sequence shown here is derived from an EMBL/GenBank/DDBJ whole genome shotgun (WGS) entry which is preliminary data.</text>
</comment>
<dbReference type="Gene3D" id="3.40.50.300">
    <property type="entry name" value="P-loop containing nucleotide triphosphate hydrolases"/>
    <property type="match status" value="1"/>
</dbReference>
<sequence>MRAGENHLPISATVLAKDALYECAALLPDTGDLSRELSRTLRVAAERLDEPMRLAVVGQIKRGKSTLVNALLGQEVVATARRELTFNVNELHHSAVEQVMLHFRDGRSPASIPPADLADWTVYDSERLNELRTIRKIEFGLDNELLRSFRLIDTPGLGSVHGDDSAATLAKLGIDDPAERHHLQPLLHLLSRDVSAVHRESADELDRADAVLYLFSRGLHEQDRRTLSAFDEGSGSSLTPLKAFGVLTKCDDDWPPDPDGLSATDPLAHHPVEEARERVREYLDEPAIGRIFYTILPVAARVATGAQWLDAERFGWLSELSRLDPVRLVDELSDEGEFGSATDGPVPPAARRELIDRLGGWGVHLACTALRDGLGEEQVRDHLVEQSGVTELRELALRHFGNRSMLIKLNQAVRSVRAELAHYRERIGPDTGLRAAAEQVGRRIERLEHSEHRFAELDALSAHYRGGLTGFSPGEVRQLLEVTGELGTHCAARLALPPDASLGDMNAAVQERIRYWAARANDPILARRSRQVARIIQRSYDGIAERVRLAQRFLEMAD</sequence>
<protein>
    <submittedName>
        <fullName evidence="2">Dynamin family protein</fullName>
    </submittedName>
</protein>
<evidence type="ECO:0000313" key="2">
    <source>
        <dbReference type="EMBL" id="MBC6466589.1"/>
    </source>
</evidence>
<dbReference type="Proteomes" id="UP000805614">
    <property type="component" value="Unassembled WGS sequence"/>
</dbReference>
<organism evidence="2 3">
    <name type="scientific">Actinomadura alba</name>
    <dbReference type="NCBI Taxonomy" id="406431"/>
    <lineage>
        <taxon>Bacteria</taxon>
        <taxon>Bacillati</taxon>
        <taxon>Actinomycetota</taxon>
        <taxon>Actinomycetes</taxon>
        <taxon>Streptosporangiales</taxon>
        <taxon>Thermomonosporaceae</taxon>
        <taxon>Actinomadura</taxon>
    </lineage>
</organism>
<dbReference type="Pfam" id="PF00350">
    <property type="entry name" value="Dynamin_N"/>
    <property type="match status" value="1"/>
</dbReference>
<accession>A0ABR7LPT3</accession>
<dbReference type="PANTHER" id="PTHR43681:SF1">
    <property type="entry name" value="SARCALUMENIN"/>
    <property type="match status" value="1"/>
</dbReference>
<dbReference type="InterPro" id="IPR045063">
    <property type="entry name" value="Dynamin_N"/>
</dbReference>
<evidence type="ECO:0000259" key="1">
    <source>
        <dbReference type="Pfam" id="PF00350"/>
    </source>
</evidence>
<name>A0ABR7LPT3_9ACTN</name>